<protein>
    <recommendedName>
        <fullName evidence="1">Homing endonuclease LAGLIDADG domain-containing protein</fullName>
    </recommendedName>
</protein>
<dbReference type="InterPro" id="IPR004860">
    <property type="entry name" value="LAGLIDADG_dom"/>
</dbReference>
<dbReference type="AlphaFoldDB" id="A0A1G2V995"/>
<evidence type="ECO:0000313" key="3">
    <source>
        <dbReference type="Proteomes" id="UP000176868"/>
    </source>
</evidence>
<dbReference type="Gene3D" id="3.10.28.10">
    <property type="entry name" value="Homing endonucleases"/>
    <property type="match status" value="1"/>
</dbReference>
<organism evidence="2 3">
    <name type="scientific">Candidatus Zambryskibacteria bacterium RIFOXYD2_FULL_43_10</name>
    <dbReference type="NCBI Taxonomy" id="1802782"/>
    <lineage>
        <taxon>Bacteria</taxon>
        <taxon>Candidatus Zambryskiibacteriota</taxon>
    </lineage>
</organism>
<reference evidence="2 3" key="1">
    <citation type="journal article" date="2016" name="Nat. Commun.">
        <title>Thousands of microbial genomes shed light on interconnected biogeochemical processes in an aquifer system.</title>
        <authorList>
            <person name="Anantharaman K."/>
            <person name="Brown C.T."/>
            <person name="Hug L.A."/>
            <person name="Sharon I."/>
            <person name="Castelle C.J."/>
            <person name="Probst A.J."/>
            <person name="Thomas B.C."/>
            <person name="Singh A."/>
            <person name="Wilkins M.J."/>
            <person name="Karaoz U."/>
            <person name="Brodie E.L."/>
            <person name="Williams K.H."/>
            <person name="Hubbard S.S."/>
            <person name="Banfield J.F."/>
        </authorList>
    </citation>
    <scope>NUCLEOTIDE SEQUENCE [LARGE SCALE GENOMIC DNA]</scope>
</reference>
<dbReference type="GO" id="GO:0004519">
    <property type="term" value="F:endonuclease activity"/>
    <property type="evidence" value="ECO:0007669"/>
    <property type="project" value="InterPro"/>
</dbReference>
<proteinExistence type="predicted"/>
<evidence type="ECO:0000259" key="1">
    <source>
        <dbReference type="Pfam" id="PF03161"/>
    </source>
</evidence>
<gene>
    <name evidence="2" type="ORF">A2544_01435</name>
</gene>
<dbReference type="Pfam" id="PF03161">
    <property type="entry name" value="LAGLIDADG_2"/>
    <property type="match status" value="1"/>
</dbReference>
<dbReference type="EMBL" id="MHWZ01000002">
    <property type="protein sequence ID" value="OHB18197.1"/>
    <property type="molecule type" value="Genomic_DNA"/>
</dbReference>
<dbReference type="InterPro" id="IPR027434">
    <property type="entry name" value="Homing_endonucl"/>
</dbReference>
<dbReference type="Proteomes" id="UP000176868">
    <property type="component" value="Unassembled WGS sequence"/>
</dbReference>
<accession>A0A1G2V995</accession>
<comment type="caution">
    <text evidence="2">The sequence shown here is derived from an EMBL/GenBank/DDBJ whole genome shotgun (WGS) entry which is preliminary data.</text>
</comment>
<evidence type="ECO:0000313" key="2">
    <source>
        <dbReference type="EMBL" id="OHB18197.1"/>
    </source>
</evidence>
<name>A0A1G2V995_9BACT</name>
<dbReference type="SUPFAM" id="SSF55608">
    <property type="entry name" value="Homing endonucleases"/>
    <property type="match status" value="1"/>
</dbReference>
<feature type="domain" description="Homing endonuclease LAGLIDADG" evidence="1">
    <location>
        <begin position="18"/>
        <end position="133"/>
    </location>
</feature>
<sequence>MDDIVGRLQSAFPSHQLDVIIGSLLGDARLECRSQGIRASYTARFRVHHGEKQKDYVYWKYQMLKDLVSREPYKIKWRNEKRNLNEVSWFFHTKTLKNFGIIHEIFYKNGRKIFPKEILPIFTDVMLAVWFKDRHQWKIAIGSFDYQRFIDTITPYIPKAMSYKIGNPRIDLLSRKRAEPATLVGANTSVSG</sequence>